<dbReference type="BioCyc" id="IAGG583356:GHAH-985-MONOMER"/>
<dbReference type="AlphaFoldDB" id="E0SNM1"/>
<dbReference type="KEGG" id="iag:Igag_1002"/>
<dbReference type="EMBL" id="CP002098">
    <property type="protein sequence ID" value="ADM27817.1"/>
    <property type="molecule type" value="Genomic_DNA"/>
</dbReference>
<dbReference type="CDD" id="cd05403">
    <property type="entry name" value="NT_KNTase_like"/>
    <property type="match status" value="1"/>
</dbReference>
<dbReference type="InterPro" id="IPR052548">
    <property type="entry name" value="Type_VII_TA_antitoxin"/>
</dbReference>
<reference evidence="2 3" key="1">
    <citation type="journal article" date="2010" name="Stand. Genomic Sci.">
        <title>Complete genome sequence of Ignisphaera aggregans type strain (AQ1.S1).</title>
        <authorList>
            <person name="Goker M."/>
            <person name="Held B."/>
            <person name="Lapidus A."/>
            <person name="Nolan M."/>
            <person name="Spring S."/>
            <person name="Yasawong M."/>
            <person name="Lucas S."/>
            <person name="Glavina Del Rio T."/>
            <person name="Tice H."/>
            <person name="Cheng J.F."/>
            <person name="Goodwin L."/>
            <person name="Tapia R."/>
            <person name="Pitluck S."/>
            <person name="Liolios K."/>
            <person name="Ivanova N."/>
            <person name="Mavromatis K."/>
            <person name="Mikhailova N."/>
            <person name="Pati A."/>
            <person name="Chen A."/>
            <person name="Palaniappan K."/>
            <person name="Brambilla E."/>
            <person name="Land M."/>
            <person name="Hauser L."/>
            <person name="Chang Y.J."/>
            <person name="Jeffries C.D."/>
            <person name="Brettin T."/>
            <person name="Detter J.C."/>
            <person name="Han C."/>
            <person name="Rohde M."/>
            <person name="Sikorski J."/>
            <person name="Woyke T."/>
            <person name="Bristow J."/>
            <person name="Eisen J.A."/>
            <person name="Markowitz V."/>
            <person name="Hugenholtz P."/>
            <person name="Kyrpides N.C."/>
            <person name="Klenk H.P."/>
        </authorList>
    </citation>
    <scope>NUCLEOTIDE SEQUENCE [LARGE SCALE GENOMIC DNA]</scope>
    <source>
        <strain evidence="3">DSM 17230 / JCM 13409 / AQ1.S1</strain>
    </source>
</reference>
<proteinExistence type="predicted"/>
<gene>
    <name evidence="2" type="ordered locus">Igag_1002</name>
</gene>
<protein>
    <submittedName>
        <fullName evidence="2">DNA polymerase beta domain protein region</fullName>
    </submittedName>
</protein>
<sequence>MLQDICRKYERFSPRLVILFGSYARGDYTDESDIDVLVVSDNLSNDPRQAFQQLFDSDNPRLIPLGMNTAVFLSKLKRGEPFVMEILEDGKLLCGDEDFYRYVMEIFREVRGRYIRRGKAWIRIT</sequence>
<organism evidence="2 3">
    <name type="scientific">Ignisphaera aggregans (strain DSM 17230 / JCM 13409 / AQ1.S1)</name>
    <dbReference type="NCBI Taxonomy" id="583356"/>
    <lineage>
        <taxon>Archaea</taxon>
        <taxon>Thermoproteota</taxon>
        <taxon>Thermoprotei</taxon>
        <taxon>Desulfurococcales</taxon>
        <taxon>Desulfurococcaceae</taxon>
        <taxon>Ignisphaera</taxon>
    </lineage>
</organism>
<dbReference type="STRING" id="583356.Igag_1002"/>
<dbReference type="Proteomes" id="UP000001304">
    <property type="component" value="Chromosome"/>
</dbReference>
<dbReference type="HOGENOM" id="CLU_130257_9_0_2"/>
<dbReference type="Gene3D" id="3.30.460.10">
    <property type="entry name" value="Beta Polymerase, domain 2"/>
    <property type="match status" value="1"/>
</dbReference>
<feature type="domain" description="Polymerase nucleotidyl transferase" evidence="1">
    <location>
        <begin position="5"/>
        <end position="46"/>
    </location>
</feature>
<dbReference type="PANTHER" id="PTHR33933:SF1">
    <property type="entry name" value="PROTEIN ADENYLYLTRANSFERASE MNTA-RELATED"/>
    <property type="match status" value="1"/>
</dbReference>
<dbReference type="SUPFAM" id="SSF81301">
    <property type="entry name" value="Nucleotidyltransferase"/>
    <property type="match status" value="1"/>
</dbReference>
<dbReference type="InterPro" id="IPR043519">
    <property type="entry name" value="NT_sf"/>
</dbReference>
<dbReference type="Pfam" id="PF01909">
    <property type="entry name" value="NTP_transf_2"/>
    <property type="match status" value="1"/>
</dbReference>
<evidence type="ECO:0000313" key="2">
    <source>
        <dbReference type="EMBL" id="ADM27817.1"/>
    </source>
</evidence>
<dbReference type="InterPro" id="IPR002934">
    <property type="entry name" value="Polymerase_NTP_transf_dom"/>
</dbReference>
<dbReference type="GO" id="GO:0016779">
    <property type="term" value="F:nucleotidyltransferase activity"/>
    <property type="evidence" value="ECO:0007669"/>
    <property type="project" value="InterPro"/>
</dbReference>
<name>E0SNM1_IGNAA</name>
<dbReference type="PANTHER" id="PTHR33933">
    <property type="entry name" value="NUCLEOTIDYLTRANSFERASE"/>
    <property type="match status" value="1"/>
</dbReference>
<accession>E0SNM1</accession>
<keyword evidence="3" id="KW-1185">Reference proteome</keyword>
<evidence type="ECO:0000313" key="3">
    <source>
        <dbReference type="Proteomes" id="UP000001304"/>
    </source>
</evidence>
<evidence type="ECO:0000259" key="1">
    <source>
        <dbReference type="Pfam" id="PF01909"/>
    </source>
</evidence>